<dbReference type="InterPro" id="IPR001841">
    <property type="entry name" value="Znf_RING"/>
</dbReference>
<dbReference type="Pfam" id="PF13920">
    <property type="entry name" value="zf-C3HC4_3"/>
    <property type="match status" value="1"/>
</dbReference>
<evidence type="ECO:0000259" key="5">
    <source>
        <dbReference type="PROSITE" id="PS50089"/>
    </source>
</evidence>
<comment type="caution">
    <text evidence="6">The sequence shown here is derived from an EMBL/GenBank/DDBJ whole genome shotgun (WGS) entry which is preliminary data.</text>
</comment>
<dbReference type="EMBL" id="CAJFCJ010000001">
    <property type="protein sequence ID" value="CAD5110849.1"/>
    <property type="molecule type" value="Genomic_DNA"/>
</dbReference>
<keyword evidence="7" id="KW-1185">Reference proteome</keyword>
<dbReference type="PANTHER" id="PTHR10044">
    <property type="entry name" value="INHIBITOR OF APOPTOSIS"/>
    <property type="match status" value="1"/>
</dbReference>
<dbReference type="SUPFAM" id="SSF57924">
    <property type="entry name" value="Inhibitor of apoptosis (IAP) repeat"/>
    <property type="match status" value="3"/>
</dbReference>
<evidence type="ECO:0000313" key="7">
    <source>
        <dbReference type="Proteomes" id="UP000549394"/>
    </source>
</evidence>
<evidence type="ECO:0000256" key="4">
    <source>
        <dbReference type="PROSITE-ProRule" id="PRU00175"/>
    </source>
</evidence>
<dbReference type="PROSITE" id="PS50089">
    <property type="entry name" value="ZF_RING_2"/>
    <property type="match status" value="1"/>
</dbReference>
<dbReference type="SMART" id="SM00238">
    <property type="entry name" value="BIR"/>
    <property type="match status" value="3"/>
</dbReference>
<dbReference type="PANTHER" id="PTHR10044:SF139">
    <property type="entry name" value="DEATH-ASSOCIATED INHIBITOR OF APOPTOSIS 2"/>
    <property type="match status" value="1"/>
</dbReference>
<dbReference type="InterPro" id="IPR013083">
    <property type="entry name" value="Znf_RING/FYVE/PHD"/>
</dbReference>
<dbReference type="Proteomes" id="UP000549394">
    <property type="component" value="Unassembled WGS sequence"/>
</dbReference>
<keyword evidence="2 4" id="KW-0479">Metal-binding</keyword>
<dbReference type="InterPro" id="IPR050784">
    <property type="entry name" value="IAP"/>
</dbReference>
<dbReference type="AlphaFoldDB" id="A0A7I8V560"/>
<dbReference type="PROSITE" id="PS50143">
    <property type="entry name" value="BIR_REPEAT_2"/>
    <property type="match status" value="3"/>
</dbReference>
<reference evidence="6 7" key="1">
    <citation type="submission" date="2020-08" db="EMBL/GenBank/DDBJ databases">
        <authorList>
            <person name="Hejnol A."/>
        </authorList>
    </citation>
    <scope>NUCLEOTIDE SEQUENCE [LARGE SCALE GENOMIC DNA]</scope>
</reference>
<name>A0A7I8V560_9ANNE</name>
<dbReference type="GO" id="GO:0008270">
    <property type="term" value="F:zinc ion binding"/>
    <property type="evidence" value="ECO:0007669"/>
    <property type="project" value="UniProtKB-KW"/>
</dbReference>
<feature type="domain" description="RING-type" evidence="5">
    <location>
        <begin position="357"/>
        <end position="397"/>
    </location>
</feature>
<dbReference type="Gene3D" id="1.10.1170.10">
    <property type="entry name" value="Inhibitor Of Apoptosis Protein (2mihbC-IAP-1), Chain A"/>
    <property type="match status" value="3"/>
</dbReference>
<proteinExistence type="inferred from homology"/>
<keyword evidence="3" id="KW-0862">Zinc</keyword>
<gene>
    <name evidence="6" type="ORF">DGYR_LOCUS209</name>
</gene>
<evidence type="ECO:0000313" key="6">
    <source>
        <dbReference type="EMBL" id="CAD5110849.1"/>
    </source>
</evidence>
<dbReference type="Gene3D" id="3.30.40.10">
    <property type="entry name" value="Zinc/RING finger domain, C3HC4 (zinc finger)"/>
    <property type="match status" value="1"/>
</dbReference>
<sequence>MDNDYSTTIDRFNTFSFFPHSNFNFKNLSIMGFYFTGRRTEIKCYCCQLVVNDWTIEDTLNEQAVLKKHLTESPKCSNANKLYITHNSQYLHQDVQPFTINVNEVLQKADLSIVSNRLKTFISWSAKNAQSPPELAKCGFVFIGPEESDRVQCVYCLVVLTSWNSSDTVRGEHARHSENCPMVTNNFDENIVKMNHQPKMGIHVFESAAEVLGVNDQPMLEKISSEEIAYSNMKPGTPSKSLFIKRLETFEYWSSSIPQKPKDLAKAGFFFLKGTYDIVQCFWCGLRLFNWEPQDDPLREHERHHRNCKYLQDRLRERMNEEMQNVSLNEEAISIQETNILPQDMQDINKEDEQGLCKLCFSKKRDTLFLPCKHLIACNECSINIISEETSLCPYCRATIKGTVLVYL</sequence>
<dbReference type="OrthoDB" id="10051407at2759"/>
<comment type="similarity">
    <text evidence="1">Belongs to the IAP family.</text>
</comment>
<accession>A0A7I8V560</accession>
<evidence type="ECO:0000256" key="3">
    <source>
        <dbReference type="ARBA" id="ARBA00022833"/>
    </source>
</evidence>
<dbReference type="InterPro" id="IPR001370">
    <property type="entry name" value="BIR_rpt"/>
</dbReference>
<protein>
    <submittedName>
        <fullName evidence="6">DgyrCDS210</fullName>
    </submittedName>
</protein>
<evidence type="ECO:0000256" key="2">
    <source>
        <dbReference type="ARBA" id="ARBA00022771"/>
    </source>
</evidence>
<organism evidence="6 7">
    <name type="scientific">Dimorphilus gyrociliatus</name>
    <dbReference type="NCBI Taxonomy" id="2664684"/>
    <lineage>
        <taxon>Eukaryota</taxon>
        <taxon>Metazoa</taxon>
        <taxon>Spiralia</taxon>
        <taxon>Lophotrochozoa</taxon>
        <taxon>Annelida</taxon>
        <taxon>Polychaeta</taxon>
        <taxon>Polychaeta incertae sedis</taxon>
        <taxon>Dinophilidae</taxon>
        <taxon>Dimorphilus</taxon>
    </lineage>
</organism>
<keyword evidence="2 4" id="KW-0863">Zinc-finger</keyword>
<dbReference type="CDD" id="cd00022">
    <property type="entry name" value="BIR"/>
    <property type="match status" value="2"/>
</dbReference>
<evidence type="ECO:0000256" key="1">
    <source>
        <dbReference type="ARBA" id="ARBA00006672"/>
    </source>
</evidence>
<dbReference type="Pfam" id="PF00653">
    <property type="entry name" value="BIR"/>
    <property type="match status" value="3"/>
</dbReference>